<feature type="compositionally biased region" description="Low complexity" evidence="1">
    <location>
        <begin position="26"/>
        <end position="53"/>
    </location>
</feature>
<gene>
    <name evidence="2" type="ORF">WA026_003862</name>
</gene>
<organism evidence="2 3">
    <name type="scientific">Henosepilachna vigintioctopunctata</name>
    <dbReference type="NCBI Taxonomy" id="420089"/>
    <lineage>
        <taxon>Eukaryota</taxon>
        <taxon>Metazoa</taxon>
        <taxon>Ecdysozoa</taxon>
        <taxon>Arthropoda</taxon>
        <taxon>Hexapoda</taxon>
        <taxon>Insecta</taxon>
        <taxon>Pterygota</taxon>
        <taxon>Neoptera</taxon>
        <taxon>Endopterygota</taxon>
        <taxon>Coleoptera</taxon>
        <taxon>Polyphaga</taxon>
        <taxon>Cucujiformia</taxon>
        <taxon>Coccinelloidea</taxon>
        <taxon>Coccinellidae</taxon>
        <taxon>Epilachninae</taxon>
        <taxon>Epilachnini</taxon>
        <taxon>Henosepilachna</taxon>
    </lineage>
</organism>
<evidence type="ECO:0000313" key="2">
    <source>
        <dbReference type="EMBL" id="KAK9879046.1"/>
    </source>
</evidence>
<reference evidence="2 3" key="1">
    <citation type="submission" date="2023-03" db="EMBL/GenBank/DDBJ databases">
        <title>Genome insight into feeding habits of ladybird beetles.</title>
        <authorList>
            <person name="Li H.-S."/>
            <person name="Huang Y.-H."/>
            <person name="Pang H."/>
        </authorList>
    </citation>
    <scope>NUCLEOTIDE SEQUENCE [LARGE SCALE GENOMIC DNA]</scope>
    <source>
        <strain evidence="2">SYSU_2023b</strain>
        <tissue evidence="2">Whole body</tissue>
    </source>
</reference>
<feature type="compositionally biased region" description="Polar residues" evidence="1">
    <location>
        <begin position="1"/>
        <end position="25"/>
    </location>
</feature>
<comment type="caution">
    <text evidence="2">The sequence shown here is derived from an EMBL/GenBank/DDBJ whole genome shotgun (WGS) entry which is preliminary data.</text>
</comment>
<dbReference type="AlphaFoldDB" id="A0AAW1UH49"/>
<dbReference type="EMBL" id="JARQZJ010000061">
    <property type="protein sequence ID" value="KAK9879046.1"/>
    <property type="molecule type" value="Genomic_DNA"/>
</dbReference>
<feature type="region of interest" description="Disordered" evidence="1">
    <location>
        <begin position="1"/>
        <end position="53"/>
    </location>
</feature>
<accession>A0AAW1UH49</accession>
<evidence type="ECO:0000256" key="1">
    <source>
        <dbReference type="SAM" id="MobiDB-lite"/>
    </source>
</evidence>
<feature type="compositionally biased region" description="Basic residues" evidence="1">
    <location>
        <begin position="110"/>
        <end position="122"/>
    </location>
</feature>
<evidence type="ECO:0000313" key="3">
    <source>
        <dbReference type="Proteomes" id="UP001431783"/>
    </source>
</evidence>
<dbReference type="Proteomes" id="UP001431783">
    <property type="component" value="Unassembled WGS sequence"/>
</dbReference>
<name>A0AAW1UH49_9CUCU</name>
<keyword evidence="3" id="KW-1185">Reference proteome</keyword>
<sequence length="247" mass="27693">MVRNSSNITTNTVTPSVISSAHDNQTATCTASNSTTNTAAPQPTPQTSSSVQQTRVNDALDNAAFHLVSPKQLMPYPRIEKRTRRVRRRGKAAIIPAPPYKAELEERQNNKKQKPNKKHWKKQIKEPTKLTKKWAHLAAQEWKITTMKLSISALDTLLFREVRQEDDWIASCLSSGGVIEIQEKYFPVIEHEVVGFGFTVNVSTYTCSPTNKFELSALPHPAGFRIRDLGSISPRFGARDNLRPGEI</sequence>
<proteinExistence type="predicted"/>
<protein>
    <submittedName>
        <fullName evidence="2">Uncharacterized protein</fullName>
    </submittedName>
</protein>
<feature type="compositionally biased region" description="Basic residues" evidence="1">
    <location>
        <begin position="81"/>
        <end position="91"/>
    </location>
</feature>
<feature type="region of interest" description="Disordered" evidence="1">
    <location>
        <begin position="80"/>
        <end position="123"/>
    </location>
</feature>